<comment type="subcellular location">
    <subcellularLocation>
        <location evidence="1 10">Cell membrane</location>
        <topology evidence="1 10">Multi-pass membrane protein</topology>
    </subcellularLocation>
</comment>
<evidence type="ECO:0000256" key="3">
    <source>
        <dbReference type="ARBA" id="ARBA00016864"/>
    </source>
</evidence>
<dbReference type="GO" id="GO:0035435">
    <property type="term" value="P:phosphate ion transmembrane transport"/>
    <property type="evidence" value="ECO:0007669"/>
    <property type="project" value="InterPro"/>
</dbReference>
<evidence type="ECO:0000256" key="10">
    <source>
        <dbReference type="RuleBase" id="RU363043"/>
    </source>
</evidence>
<dbReference type="GO" id="GO:0005886">
    <property type="term" value="C:plasma membrane"/>
    <property type="evidence" value="ECO:0007669"/>
    <property type="project" value="UniProtKB-SubCell"/>
</dbReference>
<feature type="transmembrane region" description="Helical" evidence="10">
    <location>
        <begin position="185"/>
        <end position="206"/>
    </location>
</feature>
<feature type="transmembrane region" description="Helical" evidence="10">
    <location>
        <begin position="105"/>
        <end position="128"/>
    </location>
</feature>
<dbReference type="GO" id="GO:0005315">
    <property type="term" value="F:phosphate transmembrane transporter activity"/>
    <property type="evidence" value="ECO:0007669"/>
    <property type="project" value="InterPro"/>
</dbReference>
<dbReference type="OrthoDB" id="9807065at2"/>
<keyword evidence="4" id="KW-0813">Transport</keyword>
<evidence type="ECO:0000256" key="5">
    <source>
        <dbReference type="ARBA" id="ARBA00022475"/>
    </source>
</evidence>
<keyword evidence="6" id="KW-0592">Phosphate transport</keyword>
<dbReference type="EMBL" id="CP019384">
    <property type="protein sequence ID" value="QAT17422.1"/>
    <property type="molecule type" value="Genomic_DNA"/>
</dbReference>
<feature type="domain" description="ABC transmembrane type-1" evidence="11">
    <location>
        <begin position="68"/>
        <end position="270"/>
    </location>
</feature>
<dbReference type="PROSITE" id="PS50928">
    <property type="entry name" value="ABC_TM1"/>
    <property type="match status" value="1"/>
</dbReference>
<dbReference type="InterPro" id="IPR005672">
    <property type="entry name" value="Phosphate_PstA"/>
</dbReference>
<proteinExistence type="inferred from homology"/>
<feature type="transmembrane region" description="Helical" evidence="10">
    <location>
        <begin position="252"/>
        <end position="276"/>
    </location>
</feature>
<dbReference type="RefSeq" id="WP_128700252.1">
    <property type="nucleotide sequence ID" value="NZ_CP019384.1"/>
</dbReference>
<dbReference type="NCBIfam" id="TIGR00974">
    <property type="entry name" value="3a0107s02c"/>
    <property type="match status" value="1"/>
</dbReference>
<evidence type="ECO:0000313" key="13">
    <source>
        <dbReference type="Proteomes" id="UP000287243"/>
    </source>
</evidence>
<dbReference type="SUPFAM" id="SSF161098">
    <property type="entry name" value="MetI-like"/>
    <property type="match status" value="1"/>
</dbReference>
<comment type="similarity">
    <text evidence="2 10">Belongs to the binding-protein-dependent transport system permease family. CysTW subfamily.</text>
</comment>
<dbReference type="PANTHER" id="PTHR42922">
    <property type="entry name" value="PHOSPHATE TRANSPORT SYSTEM PERMEASE PROTEIN PSTA"/>
    <property type="match status" value="1"/>
</dbReference>
<dbReference type="Proteomes" id="UP000287243">
    <property type="component" value="Chromosome"/>
</dbReference>
<evidence type="ECO:0000256" key="1">
    <source>
        <dbReference type="ARBA" id="ARBA00004651"/>
    </source>
</evidence>
<dbReference type="InterPro" id="IPR051408">
    <property type="entry name" value="Phosphate_transprt_permease"/>
</dbReference>
<dbReference type="InterPro" id="IPR000515">
    <property type="entry name" value="MetI-like"/>
</dbReference>
<evidence type="ECO:0000256" key="2">
    <source>
        <dbReference type="ARBA" id="ARBA00007069"/>
    </source>
</evidence>
<dbReference type="AlphaFoldDB" id="A0A410P5Q3"/>
<name>A0A410P5Q3_VELA1</name>
<gene>
    <name evidence="12" type="ORF">BU251_06680</name>
</gene>
<keyword evidence="7 10" id="KW-0812">Transmembrane</keyword>
<evidence type="ECO:0000256" key="6">
    <source>
        <dbReference type="ARBA" id="ARBA00022592"/>
    </source>
</evidence>
<evidence type="ECO:0000259" key="11">
    <source>
        <dbReference type="PROSITE" id="PS50928"/>
    </source>
</evidence>
<feature type="transmembrane region" description="Helical" evidence="10">
    <location>
        <begin position="12"/>
        <end position="38"/>
    </location>
</feature>
<organism evidence="12 13">
    <name type="scientific">Velamenicoccus archaeovorus</name>
    <dbReference type="NCBI Taxonomy" id="1930593"/>
    <lineage>
        <taxon>Bacteria</taxon>
        <taxon>Pseudomonadati</taxon>
        <taxon>Candidatus Omnitrophota</taxon>
        <taxon>Candidatus Velamenicoccus</taxon>
    </lineage>
</organism>
<feature type="transmembrane region" description="Helical" evidence="10">
    <location>
        <begin position="134"/>
        <end position="153"/>
    </location>
</feature>
<accession>A0A410P5Q3</accession>
<reference evidence="12 13" key="1">
    <citation type="submission" date="2017-01" db="EMBL/GenBank/DDBJ databases">
        <title>First insights into the biology of 'candidatus Vampirococcus archaeovorus'.</title>
        <authorList>
            <person name="Kizina J."/>
            <person name="Jordan S."/>
            <person name="Stueber K."/>
            <person name="Reinhardt R."/>
            <person name="Harder J."/>
        </authorList>
    </citation>
    <scope>NUCLEOTIDE SEQUENCE [LARGE SCALE GENOMIC DNA]</scope>
    <source>
        <strain evidence="12 13">LiM</strain>
    </source>
</reference>
<dbReference type="InterPro" id="IPR035906">
    <property type="entry name" value="MetI-like_sf"/>
</dbReference>
<evidence type="ECO:0000256" key="9">
    <source>
        <dbReference type="ARBA" id="ARBA00023136"/>
    </source>
</evidence>
<sequence>MKAVYRRRKVVNALMCAVVFLCAFLTLAPLISIFGYVVSKGIASVNFDFFTHLPKPVGEPGGGMGNAIVGSLILVGLSCLWAIPLGIAGGVYLSEFGNSKLGAAVRFTTDVLNGVPSIVIGIFAYTLFVVPMKSFSAVSGGFALGIIMIPTVMRTTEEMLRLVPATLREAAFALGINQFRTTMNIVLKTALPGVLTGILLAIARIAGETAPLLFTAFGNRFWHQGLDQPMAALPLQIFVYAISPFDDWHRQAWAGALVLIAMVFLISIVSRIVIYLRYRSFK</sequence>
<keyword evidence="13" id="KW-1185">Reference proteome</keyword>
<keyword evidence="5 10" id="KW-1003">Cell membrane</keyword>
<evidence type="ECO:0000256" key="7">
    <source>
        <dbReference type="ARBA" id="ARBA00022692"/>
    </source>
</evidence>
<feature type="transmembrane region" description="Helical" evidence="10">
    <location>
        <begin position="67"/>
        <end position="93"/>
    </location>
</feature>
<evidence type="ECO:0000256" key="8">
    <source>
        <dbReference type="ARBA" id="ARBA00022989"/>
    </source>
</evidence>
<dbReference type="Pfam" id="PF00528">
    <property type="entry name" value="BPD_transp_1"/>
    <property type="match status" value="1"/>
</dbReference>
<dbReference type="CDD" id="cd06261">
    <property type="entry name" value="TM_PBP2"/>
    <property type="match status" value="1"/>
</dbReference>
<keyword evidence="9 10" id="KW-0472">Membrane</keyword>
<evidence type="ECO:0000256" key="4">
    <source>
        <dbReference type="ARBA" id="ARBA00022448"/>
    </source>
</evidence>
<dbReference type="PANTHER" id="PTHR42922:SF1">
    <property type="entry name" value="PHOSPHATE TRANSPORT SYSTEM PERMEASE PROTEIN PSTA"/>
    <property type="match status" value="1"/>
</dbReference>
<protein>
    <recommendedName>
        <fullName evidence="3 10">Phosphate transport system permease protein PstA</fullName>
    </recommendedName>
</protein>
<dbReference type="KEGG" id="vai:BU251_06680"/>
<dbReference type="Gene3D" id="1.10.3720.10">
    <property type="entry name" value="MetI-like"/>
    <property type="match status" value="1"/>
</dbReference>
<evidence type="ECO:0000313" key="12">
    <source>
        <dbReference type="EMBL" id="QAT17422.1"/>
    </source>
</evidence>
<keyword evidence="8 10" id="KW-1133">Transmembrane helix</keyword>